<dbReference type="InterPro" id="IPR002347">
    <property type="entry name" value="SDR_fam"/>
</dbReference>
<evidence type="ECO:0000256" key="1">
    <source>
        <dbReference type="ARBA" id="ARBA00006484"/>
    </source>
</evidence>
<evidence type="ECO:0000256" key="3">
    <source>
        <dbReference type="ARBA" id="ARBA00023002"/>
    </source>
</evidence>
<dbReference type="Pfam" id="PF00106">
    <property type="entry name" value="adh_short"/>
    <property type="match status" value="1"/>
</dbReference>
<organism evidence="4 5">
    <name type="scientific">Neocucurbitaria cava</name>
    <dbReference type="NCBI Taxonomy" id="798079"/>
    <lineage>
        <taxon>Eukaryota</taxon>
        <taxon>Fungi</taxon>
        <taxon>Dikarya</taxon>
        <taxon>Ascomycota</taxon>
        <taxon>Pezizomycotina</taxon>
        <taxon>Dothideomycetes</taxon>
        <taxon>Pleosporomycetidae</taxon>
        <taxon>Pleosporales</taxon>
        <taxon>Pleosporineae</taxon>
        <taxon>Cucurbitariaceae</taxon>
        <taxon>Neocucurbitaria</taxon>
    </lineage>
</organism>
<dbReference type="PANTHER" id="PTHR24320:SF282">
    <property type="entry name" value="WW DOMAIN-CONTAINING OXIDOREDUCTASE"/>
    <property type="match status" value="1"/>
</dbReference>
<evidence type="ECO:0000313" key="5">
    <source>
        <dbReference type="Proteomes" id="UP001140560"/>
    </source>
</evidence>
<reference evidence="4" key="1">
    <citation type="submission" date="2022-10" db="EMBL/GenBank/DDBJ databases">
        <title>Tapping the CABI collections for fungal endophytes: first genome assemblies for Collariella, Neodidymelliopsis, Ascochyta clinopodiicola, Didymella pomorum, Didymosphaeria variabile, Neocosmospora piperis and Neocucurbitaria cava.</title>
        <authorList>
            <person name="Hill R."/>
        </authorList>
    </citation>
    <scope>NUCLEOTIDE SEQUENCE</scope>
    <source>
        <strain evidence="4">IMI 356814</strain>
    </source>
</reference>
<evidence type="ECO:0000256" key="2">
    <source>
        <dbReference type="ARBA" id="ARBA00022857"/>
    </source>
</evidence>
<dbReference type="Gene3D" id="3.40.50.720">
    <property type="entry name" value="NAD(P)-binding Rossmann-like Domain"/>
    <property type="match status" value="1"/>
</dbReference>
<gene>
    <name evidence="4" type="ORF">N0V83_010769</name>
</gene>
<comment type="caution">
    <text evidence="4">The sequence shown here is derived from an EMBL/GenBank/DDBJ whole genome shotgun (WGS) entry which is preliminary data.</text>
</comment>
<dbReference type="AlphaFoldDB" id="A0A9W9CG81"/>
<evidence type="ECO:0000313" key="4">
    <source>
        <dbReference type="EMBL" id="KAJ4361828.1"/>
    </source>
</evidence>
<evidence type="ECO:0008006" key="6">
    <source>
        <dbReference type="Google" id="ProtNLM"/>
    </source>
</evidence>
<dbReference type="PANTHER" id="PTHR24320">
    <property type="entry name" value="RETINOL DEHYDROGENASE"/>
    <property type="match status" value="1"/>
</dbReference>
<accession>A0A9W9CG81</accession>
<dbReference type="SUPFAM" id="SSF51735">
    <property type="entry name" value="NAD(P)-binding Rossmann-fold domains"/>
    <property type="match status" value="1"/>
</dbReference>
<proteinExistence type="inferred from homology"/>
<dbReference type="GO" id="GO:0016491">
    <property type="term" value="F:oxidoreductase activity"/>
    <property type="evidence" value="ECO:0007669"/>
    <property type="project" value="UniProtKB-KW"/>
</dbReference>
<sequence length="323" mass="35353">MVFHPDSLPDLNGKVYIVTGATSGIGYYTAARLAEHNAHVYICARTAEKGESTVSSIRSTYSNAKLGVLEMDHLRLSTIVAAAQYFLTRETKLHGLVNNAGIMATPFAMTEDGYEAQWQTNYLAHWLFTRQLLPLMLATAKRAKEDGAPAGSVRIVNLSSFGHHSAPKEGINFADTALRHGTVMQRYGQSKLGNILHMKSLHKLYGPNSPSATSSGIELWVSAIHPGLVRSNLGARAELPGLVKALIVPYGWFGGYFDGDKGSWTSLFCIASPEMVSANCGQYFQRIADPNGWQSAMAKDEKLAQKLEAWTEDEMKKGGWLKE</sequence>
<dbReference type="EMBL" id="JAPEUY010000022">
    <property type="protein sequence ID" value="KAJ4361828.1"/>
    <property type="molecule type" value="Genomic_DNA"/>
</dbReference>
<protein>
    <recommendedName>
        <fullName evidence="6">NAD(P)-binding protein</fullName>
    </recommendedName>
</protein>
<name>A0A9W9CG81_9PLEO</name>
<comment type="similarity">
    <text evidence="1">Belongs to the short-chain dehydrogenases/reductases (SDR) family.</text>
</comment>
<keyword evidence="5" id="KW-1185">Reference proteome</keyword>
<dbReference type="PRINTS" id="PR00081">
    <property type="entry name" value="GDHRDH"/>
</dbReference>
<keyword evidence="3" id="KW-0560">Oxidoreductase</keyword>
<keyword evidence="2" id="KW-0521">NADP</keyword>
<dbReference type="Proteomes" id="UP001140560">
    <property type="component" value="Unassembled WGS sequence"/>
</dbReference>
<dbReference type="OrthoDB" id="191139at2759"/>
<dbReference type="InterPro" id="IPR036291">
    <property type="entry name" value="NAD(P)-bd_dom_sf"/>
</dbReference>